<reference evidence="2 3" key="1">
    <citation type="journal article" date="2018" name="Mol. Biol. Evol.">
        <title>Analysis of the draft genome of the red seaweed Gracilariopsis chorda provides insights into genome size evolution in Rhodophyta.</title>
        <authorList>
            <person name="Lee J."/>
            <person name="Yang E.C."/>
            <person name="Graf L."/>
            <person name="Yang J.H."/>
            <person name="Qiu H."/>
            <person name="Zel Zion U."/>
            <person name="Chan C.X."/>
            <person name="Stephens T.G."/>
            <person name="Weber A.P.M."/>
            <person name="Boo G.H."/>
            <person name="Boo S.M."/>
            <person name="Kim K.M."/>
            <person name="Shin Y."/>
            <person name="Jung M."/>
            <person name="Lee S.J."/>
            <person name="Yim H.S."/>
            <person name="Lee J.H."/>
            <person name="Bhattacharya D."/>
            <person name="Yoon H.S."/>
        </authorList>
    </citation>
    <scope>NUCLEOTIDE SEQUENCE [LARGE SCALE GENOMIC DNA]</scope>
    <source>
        <strain evidence="2 3">SKKU-2015</strain>
        <tissue evidence="2">Whole body</tissue>
    </source>
</reference>
<dbReference type="Proteomes" id="UP000247409">
    <property type="component" value="Unassembled WGS sequence"/>
</dbReference>
<evidence type="ECO:0000256" key="1">
    <source>
        <dbReference type="SAM" id="Phobius"/>
    </source>
</evidence>
<protein>
    <submittedName>
        <fullName evidence="2">Uncharacterized protein</fullName>
    </submittedName>
</protein>
<name>A0A2V3ITS6_9FLOR</name>
<sequence length="107" mass="11905">MLAPSPLPRKAKATKKLQNEYALKLLGTAEHLVDSEFREAWAAACYAGMNEALATAKSAYYKLNDHNVTKDLQMVSEDTLKAESLQMCVFSLFFVSLNVIVFVLMTV</sequence>
<evidence type="ECO:0000313" key="2">
    <source>
        <dbReference type="EMBL" id="PXF45502.1"/>
    </source>
</evidence>
<keyword evidence="3" id="KW-1185">Reference proteome</keyword>
<keyword evidence="1" id="KW-1133">Transmembrane helix</keyword>
<dbReference type="EMBL" id="NBIV01000060">
    <property type="protein sequence ID" value="PXF45502.1"/>
    <property type="molecule type" value="Genomic_DNA"/>
</dbReference>
<proteinExistence type="predicted"/>
<evidence type="ECO:0000313" key="3">
    <source>
        <dbReference type="Proteomes" id="UP000247409"/>
    </source>
</evidence>
<gene>
    <name evidence="2" type="ORF">BWQ96_04800</name>
</gene>
<organism evidence="2 3">
    <name type="scientific">Gracilariopsis chorda</name>
    <dbReference type="NCBI Taxonomy" id="448386"/>
    <lineage>
        <taxon>Eukaryota</taxon>
        <taxon>Rhodophyta</taxon>
        <taxon>Florideophyceae</taxon>
        <taxon>Rhodymeniophycidae</taxon>
        <taxon>Gracilariales</taxon>
        <taxon>Gracilariaceae</taxon>
        <taxon>Gracilariopsis</taxon>
    </lineage>
</organism>
<feature type="transmembrane region" description="Helical" evidence="1">
    <location>
        <begin position="84"/>
        <end position="105"/>
    </location>
</feature>
<accession>A0A2V3ITS6</accession>
<keyword evidence="1" id="KW-0812">Transmembrane</keyword>
<dbReference type="AlphaFoldDB" id="A0A2V3ITS6"/>
<keyword evidence="1" id="KW-0472">Membrane</keyword>
<comment type="caution">
    <text evidence="2">The sequence shown here is derived from an EMBL/GenBank/DDBJ whole genome shotgun (WGS) entry which is preliminary data.</text>
</comment>